<dbReference type="STRING" id="71139.A0A059AM79"/>
<keyword evidence="5" id="KW-0804">Transcription</keyword>
<name>A0A059AM79_EUCGR</name>
<dbReference type="PANTHER" id="PTHR47997">
    <property type="entry name" value="MYB DOMAIN PROTEIN 55"/>
    <property type="match status" value="1"/>
</dbReference>
<dbReference type="InterPro" id="IPR017930">
    <property type="entry name" value="Myb_dom"/>
</dbReference>
<evidence type="ECO:0000256" key="2">
    <source>
        <dbReference type="ARBA" id="ARBA00022737"/>
    </source>
</evidence>
<dbReference type="OMA" id="LEMPIAC"/>
<evidence type="ECO:0000313" key="9">
    <source>
        <dbReference type="EMBL" id="KCW54874.1"/>
    </source>
</evidence>
<keyword evidence="2" id="KW-0677">Repeat</keyword>
<feature type="domain" description="HTH myb-type" evidence="8">
    <location>
        <begin position="14"/>
        <end position="66"/>
    </location>
</feature>
<keyword evidence="3" id="KW-0805">Transcription regulation</keyword>
<dbReference type="AlphaFoldDB" id="A0A059AM79"/>
<reference evidence="9" key="1">
    <citation type="submission" date="2013-07" db="EMBL/GenBank/DDBJ databases">
        <title>The genome of Eucalyptus grandis.</title>
        <authorList>
            <person name="Schmutz J."/>
            <person name="Hayes R."/>
            <person name="Myburg A."/>
            <person name="Tuskan G."/>
            <person name="Grattapaglia D."/>
            <person name="Rokhsar D.S."/>
        </authorList>
    </citation>
    <scope>NUCLEOTIDE SEQUENCE</scope>
    <source>
        <tissue evidence="9">Leaf extractions</tissue>
    </source>
</reference>
<organism evidence="9">
    <name type="scientific">Eucalyptus grandis</name>
    <name type="common">Flooded gum</name>
    <dbReference type="NCBI Taxonomy" id="71139"/>
    <lineage>
        <taxon>Eukaryota</taxon>
        <taxon>Viridiplantae</taxon>
        <taxon>Streptophyta</taxon>
        <taxon>Embryophyta</taxon>
        <taxon>Tracheophyta</taxon>
        <taxon>Spermatophyta</taxon>
        <taxon>Magnoliopsida</taxon>
        <taxon>eudicotyledons</taxon>
        <taxon>Gunneridae</taxon>
        <taxon>Pentapetalae</taxon>
        <taxon>rosids</taxon>
        <taxon>malvids</taxon>
        <taxon>Myrtales</taxon>
        <taxon>Myrtaceae</taxon>
        <taxon>Myrtoideae</taxon>
        <taxon>Eucalypteae</taxon>
        <taxon>Eucalyptus</taxon>
    </lineage>
</organism>
<evidence type="ECO:0000259" key="7">
    <source>
        <dbReference type="PROSITE" id="PS50090"/>
    </source>
</evidence>
<protein>
    <submittedName>
        <fullName evidence="9">Uncharacterized protein</fullName>
    </submittedName>
</protein>
<dbReference type="SMART" id="SM00717">
    <property type="entry name" value="SANT"/>
    <property type="match status" value="2"/>
</dbReference>
<proteinExistence type="predicted"/>
<sequence length="262" mass="30036">MARYPRVDKISNGKKTVKKGAWSADEDRKLVAYIMRYGIWNWTHMVEPAGLARTGKSCRLRWMNYLRPNIKHGNITKEEEEIIINLHRVLGKRWATIASRLPGRTDNEIKNYWNTHLKKRCAQEKLEMPIACDVKVNSNPNNNLTHQNPSIAILHPTEATNLGSPRDIPVLHASSLCPSHEVVHDDKILVNRWHSRGNMMGEDANLWEQLQSLKDFSAIEDLEGICPNSGSLLPSSECMYSDGVYFRDSQDDFTIDLWGNWS</sequence>
<dbReference type="InterPro" id="IPR051953">
    <property type="entry name" value="Plant_SW-associated_TFs"/>
</dbReference>
<dbReference type="SMR" id="A0A059AM79"/>
<dbReference type="InterPro" id="IPR009057">
    <property type="entry name" value="Homeodomain-like_sf"/>
</dbReference>
<dbReference type="PANTHER" id="PTHR47997:SF28">
    <property type="entry name" value="TRANSCRIPTION FACTOR MYB15-LIKE"/>
    <property type="match status" value="1"/>
</dbReference>
<feature type="domain" description="Myb-like" evidence="7">
    <location>
        <begin position="67"/>
        <end position="117"/>
    </location>
</feature>
<keyword evidence="6" id="KW-0539">Nucleus</keyword>
<keyword evidence="4" id="KW-0238">DNA-binding</keyword>
<evidence type="ECO:0000256" key="1">
    <source>
        <dbReference type="ARBA" id="ARBA00004123"/>
    </source>
</evidence>
<dbReference type="Gramene" id="KCW54874">
    <property type="protein sequence ID" value="KCW54874"/>
    <property type="gene ID" value="EUGRSUZ_I00828"/>
</dbReference>
<dbReference type="OrthoDB" id="2143914at2759"/>
<dbReference type="Gene3D" id="1.10.10.60">
    <property type="entry name" value="Homeodomain-like"/>
    <property type="match status" value="2"/>
</dbReference>
<evidence type="ECO:0000259" key="8">
    <source>
        <dbReference type="PROSITE" id="PS51294"/>
    </source>
</evidence>
<dbReference type="EMBL" id="KK198761">
    <property type="protein sequence ID" value="KCW54874.1"/>
    <property type="molecule type" value="Genomic_DNA"/>
</dbReference>
<evidence type="ECO:0000256" key="5">
    <source>
        <dbReference type="ARBA" id="ARBA00023163"/>
    </source>
</evidence>
<feature type="domain" description="HTH myb-type" evidence="8">
    <location>
        <begin position="67"/>
        <end position="121"/>
    </location>
</feature>
<dbReference type="eggNOG" id="KOG0048">
    <property type="taxonomic scope" value="Eukaryota"/>
</dbReference>
<evidence type="ECO:0000256" key="3">
    <source>
        <dbReference type="ARBA" id="ARBA00023015"/>
    </source>
</evidence>
<dbReference type="Pfam" id="PF00249">
    <property type="entry name" value="Myb_DNA-binding"/>
    <property type="match status" value="2"/>
</dbReference>
<dbReference type="GO" id="GO:0005634">
    <property type="term" value="C:nucleus"/>
    <property type="evidence" value="ECO:0000318"/>
    <property type="project" value="GO_Central"/>
</dbReference>
<dbReference type="PROSITE" id="PS50090">
    <property type="entry name" value="MYB_LIKE"/>
    <property type="match status" value="2"/>
</dbReference>
<evidence type="ECO:0000256" key="4">
    <source>
        <dbReference type="ARBA" id="ARBA00023125"/>
    </source>
</evidence>
<dbReference type="GO" id="GO:0000976">
    <property type="term" value="F:transcription cis-regulatory region binding"/>
    <property type="evidence" value="ECO:0000318"/>
    <property type="project" value="GO_Central"/>
</dbReference>
<dbReference type="SUPFAM" id="SSF46689">
    <property type="entry name" value="Homeodomain-like"/>
    <property type="match status" value="1"/>
</dbReference>
<dbReference type="InParanoid" id="A0A059AM79"/>
<dbReference type="PROSITE" id="PS51294">
    <property type="entry name" value="HTH_MYB"/>
    <property type="match status" value="2"/>
</dbReference>
<comment type="subcellular location">
    <subcellularLocation>
        <location evidence="1">Nucleus</location>
    </subcellularLocation>
</comment>
<dbReference type="KEGG" id="egr:104420396"/>
<evidence type="ECO:0000256" key="6">
    <source>
        <dbReference type="ARBA" id="ARBA00023242"/>
    </source>
</evidence>
<gene>
    <name evidence="9" type="ORF">EUGRSUZ_I00828</name>
</gene>
<feature type="domain" description="Myb-like" evidence="7">
    <location>
        <begin position="14"/>
        <end position="66"/>
    </location>
</feature>
<dbReference type="InterPro" id="IPR001005">
    <property type="entry name" value="SANT/Myb"/>
</dbReference>
<accession>A0A059AM79</accession>
<dbReference type="CDD" id="cd00167">
    <property type="entry name" value="SANT"/>
    <property type="match status" value="2"/>
</dbReference>
<dbReference type="GO" id="GO:0006355">
    <property type="term" value="P:regulation of DNA-templated transcription"/>
    <property type="evidence" value="ECO:0000318"/>
    <property type="project" value="GO_Central"/>
</dbReference>
<dbReference type="FunFam" id="1.10.10.60:FF:000001">
    <property type="entry name" value="MYB-related transcription factor"/>
    <property type="match status" value="1"/>
</dbReference>